<dbReference type="EMBL" id="JAUCMV010000001">
    <property type="protein sequence ID" value="KAK0423182.1"/>
    <property type="molecule type" value="Genomic_DNA"/>
</dbReference>
<accession>A0AA39M6W4</accession>
<dbReference type="Proteomes" id="UP001175271">
    <property type="component" value="Unassembled WGS sequence"/>
</dbReference>
<dbReference type="AlphaFoldDB" id="A0AA39M6W4"/>
<proteinExistence type="predicted"/>
<keyword evidence="2" id="KW-1185">Reference proteome</keyword>
<sequence length="74" mass="8416">MKIIDDIPTDVVKSQVEESSSSFPIPIKQLMAMIFNKDNMECYMRQMHVDLILNTSADPDAIIEATNSFYTDTL</sequence>
<dbReference type="GO" id="GO:0003950">
    <property type="term" value="F:NAD+ poly-ADP-ribosyltransferase activity"/>
    <property type="evidence" value="ECO:0007669"/>
    <property type="project" value="InterPro"/>
</dbReference>
<protein>
    <submittedName>
        <fullName evidence="1">Uncharacterized protein</fullName>
    </submittedName>
</protein>
<gene>
    <name evidence="1" type="ORF">QR680_008016</name>
</gene>
<reference evidence="1" key="1">
    <citation type="submission" date="2023-06" db="EMBL/GenBank/DDBJ databases">
        <title>Genomic analysis of the entomopathogenic nematode Steinernema hermaphroditum.</title>
        <authorList>
            <person name="Schwarz E.M."/>
            <person name="Heppert J.K."/>
            <person name="Baniya A."/>
            <person name="Schwartz H.T."/>
            <person name="Tan C.-H."/>
            <person name="Antoshechkin I."/>
            <person name="Sternberg P.W."/>
            <person name="Goodrich-Blair H."/>
            <person name="Dillman A.R."/>
        </authorList>
    </citation>
    <scope>NUCLEOTIDE SEQUENCE</scope>
    <source>
        <strain evidence="1">PS9179</strain>
        <tissue evidence="1">Whole animal</tissue>
    </source>
</reference>
<comment type="caution">
    <text evidence="1">The sequence shown here is derived from an EMBL/GenBank/DDBJ whole genome shotgun (WGS) entry which is preliminary data.</text>
</comment>
<dbReference type="SUPFAM" id="SSF47587">
    <property type="entry name" value="Domain of poly(ADP-ribose) polymerase"/>
    <property type="match status" value="1"/>
</dbReference>
<evidence type="ECO:0000313" key="2">
    <source>
        <dbReference type="Proteomes" id="UP001175271"/>
    </source>
</evidence>
<evidence type="ECO:0000313" key="1">
    <source>
        <dbReference type="EMBL" id="KAK0423182.1"/>
    </source>
</evidence>
<dbReference type="InterPro" id="IPR036616">
    <property type="entry name" value="Poly(ADP-ribose)pol_reg_dom_sf"/>
</dbReference>
<organism evidence="1 2">
    <name type="scientific">Steinernema hermaphroditum</name>
    <dbReference type="NCBI Taxonomy" id="289476"/>
    <lineage>
        <taxon>Eukaryota</taxon>
        <taxon>Metazoa</taxon>
        <taxon>Ecdysozoa</taxon>
        <taxon>Nematoda</taxon>
        <taxon>Chromadorea</taxon>
        <taxon>Rhabditida</taxon>
        <taxon>Tylenchina</taxon>
        <taxon>Panagrolaimomorpha</taxon>
        <taxon>Strongyloidoidea</taxon>
        <taxon>Steinernematidae</taxon>
        <taxon>Steinernema</taxon>
    </lineage>
</organism>
<name>A0AA39M6W4_9BILA</name>